<keyword evidence="3" id="KW-0413">Isomerase</keyword>
<gene>
    <name evidence="3" type="ORF">NU08_2120</name>
</gene>
<dbReference type="EMBL" id="JUIV01000006">
    <property type="protein sequence ID" value="RYJ38895.1"/>
    <property type="molecule type" value="Genomic_DNA"/>
</dbReference>
<organism evidence="3 4">
    <name type="scientific">Flavobacterium anhuiense</name>
    <dbReference type="NCBI Taxonomy" id="459526"/>
    <lineage>
        <taxon>Bacteria</taxon>
        <taxon>Pseudomonadati</taxon>
        <taxon>Bacteroidota</taxon>
        <taxon>Flavobacteriia</taxon>
        <taxon>Flavobacteriales</taxon>
        <taxon>Flavobacteriaceae</taxon>
        <taxon>Flavobacterium</taxon>
    </lineage>
</organism>
<evidence type="ECO:0000256" key="1">
    <source>
        <dbReference type="ARBA" id="ARBA00022729"/>
    </source>
</evidence>
<evidence type="ECO:0000313" key="3">
    <source>
        <dbReference type="EMBL" id="RYJ38895.1"/>
    </source>
</evidence>
<dbReference type="RefSeq" id="WP_129747012.1">
    <property type="nucleotide sequence ID" value="NZ_JUIV01000006.1"/>
</dbReference>
<name>A0A444VZ54_9FLAO</name>
<evidence type="ECO:0000259" key="2">
    <source>
        <dbReference type="PROSITE" id="PS51352"/>
    </source>
</evidence>
<dbReference type="Pfam" id="PF13899">
    <property type="entry name" value="Thioredoxin_7"/>
    <property type="match status" value="1"/>
</dbReference>
<dbReference type="PANTHER" id="PTHR15337">
    <property type="entry name" value="ANTERIOR GRADIENT PROTEIN-RELATED"/>
    <property type="match status" value="1"/>
</dbReference>
<dbReference type="PROSITE" id="PS51352">
    <property type="entry name" value="THIOREDOXIN_2"/>
    <property type="match status" value="1"/>
</dbReference>
<reference evidence="3 4" key="1">
    <citation type="submission" date="2014-12" db="EMBL/GenBank/DDBJ databases">
        <title>Genome sequence of Flavobacterium anhuiense RCM74.</title>
        <authorList>
            <person name="Kim J.F."/>
            <person name="Song J.Y."/>
            <person name="Kwak M.-J."/>
            <person name="Lee S.-W."/>
        </authorList>
    </citation>
    <scope>NUCLEOTIDE SEQUENCE [LARGE SCALE GENOMIC DNA]</scope>
    <source>
        <strain evidence="3 4">RCM74</strain>
    </source>
</reference>
<dbReference type="AlphaFoldDB" id="A0A444VZ54"/>
<accession>A0A444VZ54</accession>
<dbReference type="GO" id="GO:0016853">
    <property type="term" value="F:isomerase activity"/>
    <property type="evidence" value="ECO:0007669"/>
    <property type="project" value="UniProtKB-KW"/>
</dbReference>
<keyword evidence="1" id="KW-0732">Signal</keyword>
<dbReference type="InterPro" id="IPR013766">
    <property type="entry name" value="Thioredoxin_domain"/>
</dbReference>
<feature type="domain" description="Thioredoxin" evidence="2">
    <location>
        <begin position="1"/>
        <end position="142"/>
    </location>
</feature>
<dbReference type="InterPro" id="IPR051099">
    <property type="entry name" value="AGR/TXD"/>
</dbReference>
<proteinExistence type="predicted"/>
<dbReference type="Gene3D" id="3.40.30.10">
    <property type="entry name" value="Glutaredoxin"/>
    <property type="match status" value="1"/>
</dbReference>
<comment type="caution">
    <text evidence="3">The sequence shown here is derived from an EMBL/GenBank/DDBJ whole genome shotgun (WGS) entry which is preliminary data.</text>
</comment>
<sequence length="145" mass="16535">MKLITLFLLLTTAITINWEPDFNNAKKIAKEKHELILLNFSGSDWCGPCIVTRRDYFESEVFTAMANENLVLVNADFPRKKKNIGTPEQIKRNEDLAEIYNKDGSFPLTLLLDADGKVIKTWHGKPETAPEQWTAEIKAICDSHK</sequence>
<dbReference type="Proteomes" id="UP000290433">
    <property type="component" value="Unassembled WGS sequence"/>
</dbReference>
<dbReference type="PANTHER" id="PTHR15337:SF11">
    <property type="entry name" value="THIOREDOXIN DOMAIN-CONTAINING PROTEIN"/>
    <property type="match status" value="1"/>
</dbReference>
<dbReference type="SUPFAM" id="SSF52833">
    <property type="entry name" value="Thioredoxin-like"/>
    <property type="match status" value="1"/>
</dbReference>
<evidence type="ECO:0000313" key="4">
    <source>
        <dbReference type="Proteomes" id="UP000290433"/>
    </source>
</evidence>
<dbReference type="InterPro" id="IPR036249">
    <property type="entry name" value="Thioredoxin-like_sf"/>
</dbReference>
<protein>
    <submittedName>
        <fullName evidence="3">Putative thioredoxin disulfide isomerase</fullName>
    </submittedName>
</protein>
<dbReference type="OrthoDB" id="981626at2"/>